<evidence type="ECO:0000256" key="1">
    <source>
        <dbReference type="SAM" id="MobiDB-lite"/>
    </source>
</evidence>
<accession>A0AAN7M6T9</accession>
<organism evidence="2 3">
    <name type="scientific">Trapa natans</name>
    <name type="common">Water chestnut</name>
    <dbReference type="NCBI Taxonomy" id="22666"/>
    <lineage>
        <taxon>Eukaryota</taxon>
        <taxon>Viridiplantae</taxon>
        <taxon>Streptophyta</taxon>
        <taxon>Embryophyta</taxon>
        <taxon>Tracheophyta</taxon>
        <taxon>Spermatophyta</taxon>
        <taxon>Magnoliopsida</taxon>
        <taxon>eudicotyledons</taxon>
        <taxon>Gunneridae</taxon>
        <taxon>Pentapetalae</taxon>
        <taxon>rosids</taxon>
        <taxon>malvids</taxon>
        <taxon>Myrtales</taxon>
        <taxon>Lythraceae</taxon>
        <taxon>Trapa</taxon>
    </lineage>
</organism>
<gene>
    <name evidence="2" type="ORF">SAY86_023118</name>
</gene>
<sequence length="285" mass="32425">MLERDGADSGTDDSSPAMNLCPFRVQRTDRGCFSESVREDAVKDDFVDASEELNADNRDSAVTAEDDSTLDEESSPPNNNPNQMEIRRLQDLLETTVSEEKSAAREYEVSLPVIIKAEHEELLDDSVGERMNLIERRTMVLIEKLFSGDLGESLKIDEEYAPTNTVDGDKISLSLMRTVEVFHWKDTILVDKFVEFSAFMDEYLTVLFRKLEESGGFDAGEYRKKRDGSKYIKPVEDLLHASTRVRYLMKQFEAATKIENLENELNEAEPVSRKALEEDGDSRQI</sequence>
<reference evidence="2 3" key="1">
    <citation type="journal article" date="2023" name="Hortic Res">
        <title>Pangenome of water caltrop reveals structural variations and asymmetric subgenome divergence after allopolyploidization.</title>
        <authorList>
            <person name="Zhang X."/>
            <person name="Chen Y."/>
            <person name="Wang L."/>
            <person name="Yuan Y."/>
            <person name="Fang M."/>
            <person name="Shi L."/>
            <person name="Lu R."/>
            <person name="Comes H.P."/>
            <person name="Ma Y."/>
            <person name="Chen Y."/>
            <person name="Huang G."/>
            <person name="Zhou Y."/>
            <person name="Zheng Z."/>
            <person name="Qiu Y."/>
        </authorList>
    </citation>
    <scope>NUCLEOTIDE SEQUENCE [LARGE SCALE GENOMIC DNA]</scope>
    <source>
        <strain evidence="2">F231</strain>
    </source>
</reference>
<proteinExistence type="predicted"/>
<protein>
    <submittedName>
        <fullName evidence="2">Uncharacterized protein</fullName>
    </submittedName>
</protein>
<name>A0AAN7M6T9_TRANT</name>
<keyword evidence="3" id="KW-1185">Reference proteome</keyword>
<evidence type="ECO:0000313" key="2">
    <source>
        <dbReference type="EMBL" id="KAK4792683.1"/>
    </source>
</evidence>
<comment type="caution">
    <text evidence="2">The sequence shown here is derived from an EMBL/GenBank/DDBJ whole genome shotgun (WGS) entry which is preliminary data.</text>
</comment>
<dbReference type="AlphaFoldDB" id="A0AAN7M6T9"/>
<feature type="region of interest" description="Disordered" evidence="1">
    <location>
        <begin position="44"/>
        <end position="83"/>
    </location>
</feature>
<dbReference type="EMBL" id="JAXQNO010000008">
    <property type="protein sequence ID" value="KAK4792683.1"/>
    <property type="molecule type" value="Genomic_DNA"/>
</dbReference>
<evidence type="ECO:0000313" key="3">
    <source>
        <dbReference type="Proteomes" id="UP001346149"/>
    </source>
</evidence>
<feature type="compositionally biased region" description="Acidic residues" evidence="1">
    <location>
        <begin position="64"/>
        <end position="74"/>
    </location>
</feature>
<dbReference type="Proteomes" id="UP001346149">
    <property type="component" value="Unassembled WGS sequence"/>
</dbReference>
<feature type="region of interest" description="Disordered" evidence="1">
    <location>
        <begin position="1"/>
        <end position="22"/>
    </location>
</feature>